<evidence type="ECO:0000313" key="3">
    <source>
        <dbReference type="EMBL" id="MCZ0806544.1"/>
    </source>
</evidence>
<dbReference type="InterPro" id="IPR019065">
    <property type="entry name" value="RE_NgoFVII_N"/>
</dbReference>
<dbReference type="RefSeq" id="WP_258433120.1">
    <property type="nucleotide sequence ID" value="NZ_JANSGW010000007.1"/>
</dbReference>
<evidence type="ECO:0000313" key="4">
    <source>
        <dbReference type="Proteomes" id="UP001077662"/>
    </source>
</evidence>
<keyword evidence="3" id="KW-0255">Endonuclease</keyword>
<keyword evidence="3" id="KW-0540">Nuclease</keyword>
<keyword evidence="3" id="KW-0378">Hydrolase</keyword>
<gene>
    <name evidence="3" type="ORF">O0554_06365</name>
</gene>
<dbReference type="EC" id="3.1.21.-" evidence="3"/>
<comment type="caution">
    <text evidence="3">The sequence shown here is derived from an EMBL/GenBank/DDBJ whole genome shotgun (WGS) entry which is preliminary data.</text>
</comment>
<evidence type="ECO:0000259" key="2">
    <source>
        <dbReference type="Pfam" id="PF20731"/>
    </source>
</evidence>
<dbReference type="SUPFAM" id="SSF56024">
    <property type="entry name" value="Phospholipase D/nuclease"/>
    <property type="match status" value="1"/>
</dbReference>
<organism evidence="3 4">
    <name type="scientific">Brevibacillus laterosporus</name>
    <name type="common">Bacillus laterosporus</name>
    <dbReference type="NCBI Taxonomy" id="1465"/>
    <lineage>
        <taxon>Bacteria</taxon>
        <taxon>Bacillati</taxon>
        <taxon>Bacillota</taxon>
        <taxon>Bacilli</taxon>
        <taxon>Bacillales</taxon>
        <taxon>Paenibacillaceae</taxon>
        <taxon>Brevibacillus</taxon>
    </lineage>
</organism>
<dbReference type="AlphaFoldDB" id="A0AAP3DDT4"/>
<dbReference type="GO" id="GO:0016787">
    <property type="term" value="F:hydrolase activity"/>
    <property type="evidence" value="ECO:0007669"/>
    <property type="project" value="UniProtKB-KW"/>
</dbReference>
<accession>A0AAP3DDT4</accession>
<sequence length="313" mass="36830">MIFWPMLYEDIIQKNYIRGYRNIHVLSGYASSSFVYHILHTFKEINLDLIIGMPQKENLSIWDHNEYVSMTKDTNRLRVRYYKGYPPIHAKIVLWKGENDLEDICYAGSANFTWNGFKFFQEIMVDSNPTHIEKVFPYNTELIDCNSNNVFNYFSMGYQKKTYPNEIDLISLQKTIGNYPYVILPLLKKNNEIHDISGLNWGQRLGREPNQAYIPIPIAIHKEFPNFFPNRRNEFSVITDDGESFVCVIAQENSKAIHSCRNNSILGKYFRKRLGIPFGTKVKTEHLRQYGRDSVAFYKINDETFYLDFSSKK</sequence>
<reference evidence="3" key="1">
    <citation type="submission" date="2022-09" db="EMBL/GenBank/DDBJ databases">
        <title>Genome analysis and characterization of larvicidal activity of Brevibacillus strains.</title>
        <authorList>
            <person name="Patrusheva E.V."/>
            <person name="Izotova A.O."/>
            <person name="Toshchakov S.V."/>
            <person name="Sineoky S.P."/>
        </authorList>
    </citation>
    <scope>NUCLEOTIDE SEQUENCE</scope>
    <source>
        <strain evidence="3">VKPM_B-13247</strain>
    </source>
</reference>
<dbReference type="CDD" id="cd09117">
    <property type="entry name" value="PLDc_Bfil_DEXD_like"/>
    <property type="match status" value="1"/>
</dbReference>
<name>A0AAP3DDT4_BRELA</name>
<dbReference type="InterPro" id="IPR048923">
    <property type="entry name" value="RE_NgoFVII_C"/>
</dbReference>
<dbReference type="Pfam" id="PF09565">
    <property type="entry name" value="RE_NgoFVII"/>
    <property type="match status" value="1"/>
</dbReference>
<dbReference type="Pfam" id="PF20731">
    <property type="entry name" value="RE_NgoFVII_C"/>
    <property type="match status" value="1"/>
</dbReference>
<proteinExistence type="predicted"/>
<protein>
    <submittedName>
        <fullName evidence="3">NgoFVII family restriction endonuclease</fullName>
        <ecNumber evidence="3">3.1.21.-</ecNumber>
    </submittedName>
</protein>
<dbReference type="Gene3D" id="3.30.870.10">
    <property type="entry name" value="Endonuclease Chain A"/>
    <property type="match status" value="1"/>
</dbReference>
<dbReference type="GO" id="GO:0004519">
    <property type="term" value="F:endonuclease activity"/>
    <property type="evidence" value="ECO:0007669"/>
    <property type="project" value="UniProtKB-KW"/>
</dbReference>
<dbReference type="EMBL" id="JAPTNE010000007">
    <property type="protein sequence ID" value="MCZ0806544.1"/>
    <property type="molecule type" value="Genomic_DNA"/>
</dbReference>
<evidence type="ECO:0000259" key="1">
    <source>
        <dbReference type="Pfam" id="PF09565"/>
    </source>
</evidence>
<feature type="domain" description="Restriction endonuclease type II NgoFVII N-terminal" evidence="1">
    <location>
        <begin position="7"/>
        <end position="150"/>
    </location>
</feature>
<dbReference type="Proteomes" id="UP001077662">
    <property type="component" value="Unassembled WGS sequence"/>
</dbReference>
<feature type="domain" description="Restriction endonuclease type II NgoFVII C-terminal B3-like DNA-binding" evidence="2">
    <location>
        <begin position="182"/>
        <end position="300"/>
    </location>
</feature>